<organism evidence="1 2">
    <name type="scientific">Naganishia adeliensis</name>
    <dbReference type="NCBI Taxonomy" id="92952"/>
    <lineage>
        <taxon>Eukaryota</taxon>
        <taxon>Fungi</taxon>
        <taxon>Dikarya</taxon>
        <taxon>Basidiomycota</taxon>
        <taxon>Agaricomycotina</taxon>
        <taxon>Tremellomycetes</taxon>
        <taxon>Filobasidiales</taxon>
        <taxon>Filobasidiaceae</taxon>
        <taxon>Naganishia</taxon>
    </lineage>
</organism>
<dbReference type="Proteomes" id="UP001230649">
    <property type="component" value="Unassembled WGS sequence"/>
</dbReference>
<gene>
    <name evidence="1" type="ORF">QFC20_003764</name>
</gene>
<name>A0ACC2W658_9TREE</name>
<dbReference type="EMBL" id="JASBWS010000037">
    <property type="protein sequence ID" value="KAJ9107229.1"/>
    <property type="molecule type" value="Genomic_DNA"/>
</dbReference>
<evidence type="ECO:0000313" key="2">
    <source>
        <dbReference type="Proteomes" id="UP001230649"/>
    </source>
</evidence>
<keyword evidence="2" id="KW-1185">Reference proteome</keyword>
<accession>A0ACC2W658</accession>
<proteinExistence type="predicted"/>
<comment type="caution">
    <text evidence="1">The sequence shown here is derived from an EMBL/GenBank/DDBJ whole genome shotgun (WGS) entry which is preliminary data.</text>
</comment>
<protein>
    <submittedName>
        <fullName evidence="1">Uncharacterized protein</fullName>
    </submittedName>
</protein>
<reference evidence="1" key="1">
    <citation type="submission" date="2023-04" db="EMBL/GenBank/DDBJ databases">
        <title>Draft Genome sequencing of Naganishia species isolated from polar environments using Oxford Nanopore Technology.</title>
        <authorList>
            <person name="Leo P."/>
            <person name="Venkateswaran K."/>
        </authorList>
    </citation>
    <scope>NUCLEOTIDE SEQUENCE</scope>
    <source>
        <strain evidence="1">MNA-CCFEE 5262</strain>
    </source>
</reference>
<sequence length="163" mass="17537">MLTSNADSLLVPPPSPGPYASARSSLKSSRNRVPSHGTDVEKGITIASASQSLPASPSQGRPSQRFRTNVLGARDAGILNRRKKTRQSKIKIRLDGRQSKDLSGSWDSDSPSPMSTDAESDFDDEADTEMDGRDAKMLDVDAGHASEKVFTSLAKFAFKDPKS</sequence>
<evidence type="ECO:0000313" key="1">
    <source>
        <dbReference type="EMBL" id="KAJ9107229.1"/>
    </source>
</evidence>